<evidence type="ECO:0000313" key="2">
    <source>
        <dbReference type="WBParaSite" id="scaffold32274_cov189.g20904"/>
    </source>
</evidence>
<dbReference type="AlphaFoldDB" id="A0A915M916"/>
<dbReference type="Proteomes" id="UP000887561">
    <property type="component" value="Unplaced"/>
</dbReference>
<organism evidence="1 2">
    <name type="scientific">Meloidogyne javanica</name>
    <name type="common">Root-knot nematode worm</name>
    <dbReference type="NCBI Taxonomy" id="6303"/>
    <lineage>
        <taxon>Eukaryota</taxon>
        <taxon>Metazoa</taxon>
        <taxon>Ecdysozoa</taxon>
        <taxon>Nematoda</taxon>
        <taxon>Chromadorea</taxon>
        <taxon>Rhabditida</taxon>
        <taxon>Tylenchina</taxon>
        <taxon>Tylenchomorpha</taxon>
        <taxon>Tylenchoidea</taxon>
        <taxon>Meloidogynidae</taxon>
        <taxon>Meloidogyninae</taxon>
        <taxon>Meloidogyne</taxon>
        <taxon>Meloidogyne incognita group</taxon>
    </lineage>
</organism>
<name>A0A915M916_MELJA</name>
<accession>A0A915M916</accession>
<dbReference type="WBParaSite" id="scaffold32274_cov189.g20904">
    <property type="protein sequence ID" value="scaffold32274_cov189.g20904"/>
    <property type="gene ID" value="scaffold32274_cov189.g20904"/>
</dbReference>
<evidence type="ECO:0000313" key="1">
    <source>
        <dbReference type="Proteomes" id="UP000887561"/>
    </source>
</evidence>
<proteinExistence type="predicted"/>
<keyword evidence="1" id="KW-1185">Reference proteome</keyword>
<reference evidence="2" key="1">
    <citation type="submission" date="2022-11" db="UniProtKB">
        <authorList>
            <consortium name="WormBaseParasite"/>
        </authorList>
    </citation>
    <scope>IDENTIFICATION</scope>
</reference>
<sequence>MVAQVVACLREDRQSRIAVGSQVEESPGMILSCKRADPNDPNGIVRREW</sequence>
<protein>
    <submittedName>
        <fullName evidence="2">Uncharacterized protein</fullName>
    </submittedName>
</protein>